<dbReference type="InterPro" id="IPR018918">
    <property type="entry name" value="DUF2483"/>
</dbReference>
<evidence type="ECO:0000313" key="1">
    <source>
        <dbReference type="EMBL" id="PTF12628.1"/>
    </source>
</evidence>
<evidence type="ECO:0000313" key="2">
    <source>
        <dbReference type="Proteomes" id="UP000242088"/>
    </source>
</evidence>
<organism evidence="1 2">
    <name type="scientific">Staphylococcus devriesei</name>
    <dbReference type="NCBI Taxonomy" id="586733"/>
    <lineage>
        <taxon>Bacteria</taxon>
        <taxon>Bacillati</taxon>
        <taxon>Bacillota</taxon>
        <taxon>Bacilli</taxon>
        <taxon>Bacillales</taxon>
        <taxon>Staphylococcaceae</taxon>
        <taxon>Staphylococcus</taxon>
    </lineage>
</organism>
<sequence length="74" mass="8708">MKQSVTYLIKLRSAPFPLYISNRPNHAEDTSYSRDERRAREFDGLDDISIDMTHHVAIKKVETTSVKYEEVEYD</sequence>
<proteinExistence type="predicted"/>
<dbReference type="Proteomes" id="UP000242088">
    <property type="component" value="Unassembled WGS sequence"/>
</dbReference>
<dbReference type="Pfam" id="PF10656">
    <property type="entry name" value="DUF2483"/>
    <property type="match status" value="1"/>
</dbReference>
<reference evidence="1 2" key="1">
    <citation type="journal article" date="2016" name="Front. Microbiol.">
        <title>Comprehensive Phylogenetic Analysis of Bovine Non-aureus Staphylococci Species Based on Whole-Genome Sequencing.</title>
        <authorList>
            <person name="Naushad S."/>
            <person name="Barkema H.W."/>
            <person name="Luby C."/>
            <person name="Condas L.A."/>
            <person name="Nobrega D.B."/>
            <person name="Carson D.A."/>
            <person name="De Buck J."/>
        </authorList>
    </citation>
    <scope>NUCLEOTIDE SEQUENCE [LARGE SCALE GENOMIC DNA]</scope>
    <source>
        <strain evidence="1 2">SNUC 1409</strain>
    </source>
</reference>
<keyword evidence="2" id="KW-1185">Reference proteome</keyword>
<name>A0ABX5HZ06_9STAP</name>
<gene>
    <name evidence="1" type="ORF">BUY47_11320</name>
</gene>
<accession>A0ABX5HZ06</accession>
<dbReference type="EMBL" id="PYZI01000019">
    <property type="protein sequence ID" value="PTF12628.1"/>
    <property type="molecule type" value="Genomic_DNA"/>
</dbReference>
<dbReference type="GeneID" id="48888560"/>
<comment type="caution">
    <text evidence="1">The sequence shown here is derived from an EMBL/GenBank/DDBJ whole genome shotgun (WGS) entry which is preliminary data.</text>
</comment>
<dbReference type="RefSeq" id="WP_103167248.1">
    <property type="nucleotide sequence ID" value="NZ_JAHCOY010000001.1"/>
</dbReference>
<protein>
    <submittedName>
        <fullName evidence="1">DUF2483 domain-containing protein</fullName>
    </submittedName>
</protein>